<keyword evidence="3" id="KW-0732">Signal</keyword>
<name>A0A8C1F9V1_CYPCA</name>
<organism evidence="11 12">
    <name type="scientific">Cyprinus carpio carpio</name>
    <dbReference type="NCBI Taxonomy" id="630221"/>
    <lineage>
        <taxon>Eukaryota</taxon>
        <taxon>Metazoa</taxon>
        <taxon>Chordata</taxon>
        <taxon>Craniata</taxon>
        <taxon>Vertebrata</taxon>
        <taxon>Euteleostomi</taxon>
        <taxon>Actinopterygii</taxon>
        <taxon>Neopterygii</taxon>
        <taxon>Teleostei</taxon>
        <taxon>Ostariophysi</taxon>
        <taxon>Cypriniformes</taxon>
        <taxon>Cyprinidae</taxon>
        <taxon>Cyprininae</taxon>
        <taxon>Cyprinus</taxon>
    </lineage>
</organism>
<sequence length="439" mass="50333">MSHLAPRSSLLVTTANNRILLPLLNLLDVVVVLSFSPFSFGLHNLVPLLLNPTELPPPRNLTFKWETPFTLRLTWKKPKDLEPDCSVNYTVNAIPSQDCSEKAKNMSATRRVQNTTCKLNISNVNGLCISVTVNAENCGNKKQSPPLEISIPPPPVRLVKNMSFEYSHDRLKCTWDSDVDVPDLGFYYWLPQKEMVKKCNEMKIGECVIHDTFLKDMTEMFYLFNGTYKGQPVNNTFRHNSSTYFVKLKKPQLKIQIIGQSLHFYTNFTDSEFGAHCYEKNYIYSKCDEIKQVKVLDSEYKVDYDSSCKYRARVQIIFSSDCGEGKSDLSDEVEYGENRDSNLPALLAGIIIPLMLSCFLIVSLVLLRRHKDIIFPKIPEPTLIFKDMFINNIRTAEDLRSTADGRLYIPIEEIVENKIRLEPETPLIPTKTDMTYKQL</sequence>
<keyword evidence="12" id="KW-1185">Reference proteome</keyword>
<evidence type="ECO:0000313" key="12">
    <source>
        <dbReference type="Proteomes" id="UP001108240"/>
    </source>
</evidence>
<dbReference type="Gene3D" id="2.60.40.10">
    <property type="entry name" value="Immunoglobulins"/>
    <property type="match status" value="1"/>
</dbReference>
<dbReference type="Proteomes" id="UP001108240">
    <property type="component" value="Unplaced"/>
</dbReference>
<dbReference type="PANTHER" id="PTHR23037">
    <property type="entry name" value="CYTOKINE RECEPTOR"/>
    <property type="match status" value="1"/>
</dbReference>
<dbReference type="GO" id="GO:0009897">
    <property type="term" value="C:external side of plasma membrane"/>
    <property type="evidence" value="ECO:0007669"/>
    <property type="project" value="TreeGrafter"/>
</dbReference>
<evidence type="ECO:0000256" key="3">
    <source>
        <dbReference type="ARBA" id="ARBA00022729"/>
    </source>
</evidence>
<keyword evidence="5 9" id="KW-0472">Membrane</keyword>
<dbReference type="PROSITE" id="PS50853">
    <property type="entry name" value="FN3"/>
    <property type="match status" value="1"/>
</dbReference>
<reference evidence="11" key="1">
    <citation type="submission" date="2025-08" db="UniProtKB">
        <authorList>
            <consortium name="Ensembl"/>
        </authorList>
    </citation>
    <scope>IDENTIFICATION</scope>
</reference>
<keyword evidence="6" id="KW-1015">Disulfide bond</keyword>
<keyword evidence="7" id="KW-0675">Receptor</keyword>
<evidence type="ECO:0000256" key="6">
    <source>
        <dbReference type="ARBA" id="ARBA00023157"/>
    </source>
</evidence>
<protein>
    <submittedName>
        <fullName evidence="11">Interleukin 13 receptor, alpha 1</fullName>
    </submittedName>
</protein>
<feature type="transmembrane region" description="Helical" evidence="9">
    <location>
        <begin position="345"/>
        <end position="367"/>
    </location>
</feature>
<dbReference type="PANTHER" id="PTHR23037:SF28">
    <property type="entry name" value="ERYTHROPOIETIN RECEPTOR"/>
    <property type="match status" value="1"/>
</dbReference>
<accession>A0A8C1F9V1</accession>
<dbReference type="InterPro" id="IPR036116">
    <property type="entry name" value="FN3_sf"/>
</dbReference>
<feature type="transmembrane region" description="Helical" evidence="9">
    <location>
        <begin position="20"/>
        <end position="42"/>
    </location>
</feature>
<dbReference type="Ensembl" id="ENSCCRT00000097214.2">
    <property type="protein sequence ID" value="ENSCCRP00000089511.2"/>
    <property type="gene ID" value="ENSCCRG00000000691.2"/>
</dbReference>
<evidence type="ECO:0000256" key="2">
    <source>
        <dbReference type="ARBA" id="ARBA00022692"/>
    </source>
</evidence>
<evidence type="ECO:0000313" key="11">
    <source>
        <dbReference type="Ensembl" id="ENSCCRP00000089511.2"/>
    </source>
</evidence>
<keyword evidence="8" id="KW-0325">Glycoprotein</keyword>
<dbReference type="SUPFAM" id="SSF49265">
    <property type="entry name" value="Fibronectin type III"/>
    <property type="match status" value="1"/>
</dbReference>
<evidence type="ECO:0000256" key="9">
    <source>
        <dbReference type="SAM" id="Phobius"/>
    </source>
</evidence>
<dbReference type="GeneTree" id="ENSGT00730000112044"/>
<dbReference type="InterPro" id="IPR003961">
    <property type="entry name" value="FN3_dom"/>
</dbReference>
<proteinExistence type="predicted"/>
<reference evidence="11" key="2">
    <citation type="submission" date="2025-09" db="UniProtKB">
        <authorList>
            <consortium name="Ensembl"/>
        </authorList>
    </citation>
    <scope>IDENTIFICATION</scope>
</reference>
<dbReference type="GO" id="GO:0004896">
    <property type="term" value="F:cytokine receptor activity"/>
    <property type="evidence" value="ECO:0007669"/>
    <property type="project" value="TreeGrafter"/>
</dbReference>
<keyword evidence="2 9" id="KW-0812">Transmembrane</keyword>
<evidence type="ECO:0000259" key="10">
    <source>
        <dbReference type="PROSITE" id="PS50853"/>
    </source>
</evidence>
<dbReference type="AlphaFoldDB" id="A0A8C1F9V1"/>
<evidence type="ECO:0000256" key="7">
    <source>
        <dbReference type="ARBA" id="ARBA00023170"/>
    </source>
</evidence>
<evidence type="ECO:0000256" key="4">
    <source>
        <dbReference type="ARBA" id="ARBA00022989"/>
    </source>
</evidence>
<dbReference type="OMA" id="PLMVSCC"/>
<evidence type="ECO:0000256" key="8">
    <source>
        <dbReference type="ARBA" id="ARBA00023180"/>
    </source>
</evidence>
<feature type="domain" description="Fibronectin type-III" evidence="10">
    <location>
        <begin position="57"/>
        <end position="154"/>
    </location>
</feature>
<keyword evidence="4 9" id="KW-1133">Transmembrane helix</keyword>
<comment type="subcellular location">
    <subcellularLocation>
        <location evidence="1">Membrane</location>
        <topology evidence="1">Single-pass type I membrane protein</topology>
    </subcellularLocation>
</comment>
<dbReference type="InterPro" id="IPR013783">
    <property type="entry name" value="Ig-like_fold"/>
</dbReference>
<evidence type="ECO:0000256" key="1">
    <source>
        <dbReference type="ARBA" id="ARBA00004479"/>
    </source>
</evidence>
<evidence type="ECO:0000256" key="5">
    <source>
        <dbReference type="ARBA" id="ARBA00023136"/>
    </source>
</evidence>